<keyword evidence="3" id="KW-0378">Hydrolase</keyword>
<dbReference type="Pfam" id="PF00557">
    <property type="entry name" value="Peptidase_M24"/>
    <property type="match status" value="1"/>
</dbReference>
<proteinExistence type="predicted"/>
<dbReference type="InterPro" id="IPR000994">
    <property type="entry name" value="Pept_M24"/>
</dbReference>
<dbReference type="Proteomes" id="UP000291469">
    <property type="component" value="Chromosome"/>
</dbReference>
<sequence length="386" mass="43232">MDATTLRRVTMPSTAEIERRYRKLREAMEHAGVDALVVTGTEYTGFEGGIRYVSGFRIVHRYTYVVLPLDGEPVSLFPAEARWVGVHAEPWIERQEFPQVPGDWIREEAEKRGWRRIGVYGLDFVMPVRDYRALSAGDVELVPFDQEFDTARAVKSDEELELVRDSLAINEEGFWALVRAYEPGRTESELMAAAEALFVERGTGRRTMNMVLSGRGGSAEPEFKIPDHQRPVEPDDLLLYSLEIAGPGGYWTEFARPLIRGELSAESRRMFDAYHACFEAATRTLRDGATAQDVHRAVAEPLEDEGYPLGHVTGHSIGTTMIEFPRIGEGEESTVLRENMIISIHPHVISTDGQSCLYMQETFRVGRDGGEALSGVPITTFDGTEA</sequence>
<evidence type="ECO:0000259" key="2">
    <source>
        <dbReference type="Pfam" id="PF01321"/>
    </source>
</evidence>
<evidence type="ECO:0000313" key="3">
    <source>
        <dbReference type="EMBL" id="QBI20393.1"/>
    </source>
</evidence>
<reference evidence="3 4" key="1">
    <citation type="submission" date="2019-01" db="EMBL/GenBank/DDBJ databases">
        <title>Egibacter rhizosphaerae EGI 80759T.</title>
        <authorList>
            <person name="Chen D.-D."/>
            <person name="Tian Y."/>
            <person name="Jiao J.-Y."/>
            <person name="Zhang X.-T."/>
            <person name="Zhang Y.-G."/>
            <person name="Zhang Y."/>
            <person name="Xiao M."/>
            <person name="Shu W.-S."/>
            <person name="Li W.-J."/>
        </authorList>
    </citation>
    <scope>NUCLEOTIDE SEQUENCE [LARGE SCALE GENOMIC DNA]</scope>
    <source>
        <strain evidence="3 4">EGI 80759</strain>
    </source>
</reference>
<dbReference type="InterPro" id="IPR036005">
    <property type="entry name" value="Creatinase/aminopeptidase-like"/>
</dbReference>
<dbReference type="OrthoDB" id="9806388at2"/>
<organism evidence="3 4">
    <name type="scientific">Egibacter rhizosphaerae</name>
    <dbReference type="NCBI Taxonomy" id="1670831"/>
    <lineage>
        <taxon>Bacteria</taxon>
        <taxon>Bacillati</taxon>
        <taxon>Actinomycetota</taxon>
        <taxon>Nitriliruptoria</taxon>
        <taxon>Egibacterales</taxon>
        <taxon>Egibacteraceae</taxon>
        <taxon>Egibacter</taxon>
    </lineage>
</organism>
<dbReference type="EMBL" id="CP036402">
    <property type="protein sequence ID" value="QBI20393.1"/>
    <property type="molecule type" value="Genomic_DNA"/>
</dbReference>
<dbReference type="KEGG" id="erz:ER308_13000"/>
<dbReference type="InterPro" id="IPR029149">
    <property type="entry name" value="Creatin/AminoP/Spt16_N"/>
</dbReference>
<keyword evidence="4" id="KW-1185">Reference proteome</keyword>
<dbReference type="CDD" id="cd01066">
    <property type="entry name" value="APP_MetAP"/>
    <property type="match status" value="1"/>
</dbReference>
<dbReference type="Gene3D" id="3.90.230.10">
    <property type="entry name" value="Creatinase/methionine aminopeptidase superfamily"/>
    <property type="match status" value="1"/>
</dbReference>
<dbReference type="PANTHER" id="PTHR46112">
    <property type="entry name" value="AMINOPEPTIDASE"/>
    <property type="match status" value="1"/>
</dbReference>
<dbReference type="SUPFAM" id="SSF53092">
    <property type="entry name" value="Creatinase/prolidase N-terminal domain"/>
    <property type="match status" value="1"/>
</dbReference>
<name>A0A411YGR1_9ACTN</name>
<keyword evidence="3" id="KW-0031">Aminopeptidase</keyword>
<dbReference type="InterPro" id="IPR050659">
    <property type="entry name" value="Peptidase_M24B"/>
</dbReference>
<accession>A0A411YGR1</accession>
<dbReference type="Gene3D" id="3.40.350.10">
    <property type="entry name" value="Creatinase/prolidase N-terminal domain"/>
    <property type="match status" value="1"/>
</dbReference>
<keyword evidence="3" id="KW-0645">Protease</keyword>
<dbReference type="SUPFAM" id="SSF55920">
    <property type="entry name" value="Creatinase/aminopeptidase"/>
    <property type="match status" value="1"/>
</dbReference>
<gene>
    <name evidence="3" type="ORF">ER308_13000</name>
</gene>
<evidence type="ECO:0000313" key="4">
    <source>
        <dbReference type="Proteomes" id="UP000291469"/>
    </source>
</evidence>
<feature type="domain" description="Peptidase M24" evidence="1">
    <location>
        <begin position="161"/>
        <end position="363"/>
    </location>
</feature>
<dbReference type="GO" id="GO:0004177">
    <property type="term" value="F:aminopeptidase activity"/>
    <property type="evidence" value="ECO:0007669"/>
    <property type="project" value="UniProtKB-KW"/>
</dbReference>
<dbReference type="AlphaFoldDB" id="A0A411YGR1"/>
<protein>
    <submittedName>
        <fullName evidence="3">Aminopeptidase P family protein</fullName>
    </submittedName>
</protein>
<evidence type="ECO:0000259" key="1">
    <source>
        <dbReference type="Pfam" id="PF00557"/>
    </source>
</evidence>
<feature type="domain" description="Creatinase N-terminal" evidence="2">
    <location>
        <begin position="20"/>
        <end position="154"/>
    </location>
</feature>
<dbReference type="Pfam" id="PF01321">
    <property type="entry name" value="Creatinase_N"/>
    <property type="match status" value="1"/>
</dbReference>
<dbReference type="InterPro" id="IPR000587">
    <property type="entry name" value="Creatinase_N"/>
</dbReference>
<dbReference type="PANTHER" id="PTHR46112:SF2">
    <property type="entry name" value="XAA-PRO AMINOPEPTIDASE P-RELATED"/>
    <property type="match status" value="1"/>
</dbReference>